<dbReference type="InterPro" id="IPR008949">
    <property type="entry name" value="Isoprenoid_synthase_dom_sf"/>
</dbReference>
<evidence type="ECO:0000256" key="1">
    <source>
        <dbReference type="ARBA" id="ARBA00007946"/>
    </source>
</evidence>
<dbReference type="EMBL" id="JAPZBT010000002">
    <property type="protein sequence ID" value="KAJ5375424.1"/>
    <property type="molecule type" value="Genomic_DNA"/>
</dbReference>
<dbReference type="OrthoDB" id="2998174at2759"/>
<evidence type="ECO:0000313" key="4">
    <source>
        <dbReference type="Proteomes" id="UP001147752"/>
    </source>
</evidence>
<dbReference type="Gene3D" id="1.10.600.10">
    <property type="entry name" value="Farnesyl Diphosphate Synthase"/>
    <property type="match status" value="1"/>
</dbReference>
<comment type="similarity">
    <text evidence="1">Belongs to the trichodiene synthase family.</text>
</comment>
<gene>
    <name evidence="3" type="ORF">N7517_007430</name>
</gene>
<proteinExistence type="inferred from homology"/>
<dbReference type="InterPro" id="IPR024652">
    <property type="entry name" value="Trichodiene_synth"/>
</dbReference>
<comment type="caution">
    <text evidence="3">The sequence shown here is derived from an EMBL/GenBank/DDBJ whole genome shotgun (WGS) entry which is preliminary data.</text>
</comment>
<sequence>MTIPMATLVSADEYKDILNNFFLGVSPDLSYIPDPSLEDYILAACLSNGVANEKANQISKHGASVAQQFYPLHKFEIQRLVGLFSAYFFAVDDLGLDFVDDIRKFGRKTMQGDPQPPLLEAFAALLPQFNQHYPDICSNKIATGLINFMDASAIEFETTGKFLHLETAASFPRYFRIMTGLAEPYTFFILTNDLWSEENINLFIQAAPDIMDLTDTINDLLSFYKESIVGDERNNYVYHRALSDCIRVSDVLHRLVEENTARIDNVKATVSESPALLQMVDAYIRGFVGFHVMRPRYKLNELEIPSLRNIIDQRMTKGI</sequence>
<keyword evidence="4" id="KW-1185">Reference proteome</keyword>
<dbReference type="SFLD" id="SFLDS00005">
    <property type="entry name" value="Isoprenoid_Synthase_Type_I"/>
    <property type="match status" value="1"/>
</dbReference>
<evidence type="ECO:0008006" key="5">
    <source>
        <dbReference type="Google" id="ProtNLM"/>
    </source>
</evidence>
<organism evidence="3 4">
    <name type="scientific">Penicillium concentricum</name>
    <dbReference type="NCBI Taxonomy" id="293559"/>
    <lineage>
        <taxon>Eukaryota</taxon>
        <taxon>Fungi</taxon>
        <taxon>Dikarya</taxon>
        <taxon>Ascomycota</taxon>
        <taxon>Pezizomycotina</taxon>
        <taxon>Eurotiomycetes</taxon>
        <taxon>Eurotiomycetidae</taxon>
        <taxon>Eurotiales</taxon>
        <taxon>Aspergillaceae</taxon>
        <taxon>Penicillium</taxon>
    </lineage>
</organism>
<dbReference type="SUPFAM" id="SSF48576">
    <property type="entry name" value="Terpenoid synthases"/>
    <property type="match status" value="1"/>
</dbReference>
<reference evidence="3" key="1">
    <citation type="submission" date="2022-12" db="EMBL/GenBank/DDBJ databases">
        <authorList>
            <person name="Petersen C."/>
        </authorList>
    </citation>
    <scope>NUCLEOTIDE SEQUENCE</scope>
    <source>
        <strain evidence="3">IBT 3081</strain>
    </source>
</reference>
<accession>A0A9W9SDW6</accession>
<dbReference type="Pfam" id="PF06330">
    <property type="entry name" value="TRI5"/>
    <property type="match status" value="1"/>
</dbReference>
<keyword evidence="2" id="KW-0456">Lyase</keyword>
<dbReference type="SFLD" id="SFLDG01021">
    <property type="entry name" value="Trichodiene_Synthase_Like"/>
    <property type="match status" value="1"/>
</dbReference>
<dbReference type="RefSeq" id="XP_056581410.1">
    <property type="nucleotide sequence ID" value="XM_056725160.1"/>
</dbReference>
<dbReference type="GO" id="GO:0016838">
    <property type="term" value="F:carbon-oxygen lyase activity, acting on phosphates"/>
    <property type="evidence" value="ECO:0007669"/>
    <property type="project" value="InterPro"/>
</dbReference>
<dbReference type="AlphaFoldDB" id="A0A9W9SDW6"/>
<evidence type="ECO:0000313" key="3">
    <source>
        <dbReference type="EMBL" id="KAJ5375424.1"/>
    </source>
</evidence>
<dbReference type="Proteomes" id="UP001147752">
    <property type="component" value="Unassembled WGS sequence"/>
</dbReference>
<name>A0A9W9SDW6_9EURO</name>
<dbReference type="GeneID" id="81464343"/>
<protein>
    <recommendedName>
        <fullName evidence="5">Terpenoid synthase</fullName>
    </recommendedName>
</protein>
<evidence type="ECO:0000256" key="2">
    <source>
        <dbReference type="ARBA" id="ARBA00023239"/>
    </source>
</evidence>
<reference evidence="3" key="2">
    <citation type="journal article" date="2023" name="IMA Fungus">
        <title>Comparative genomic study of the Penicillium genus elucidates a diverse pangenome and 15 lateral gene transfer events.</title>
        <authorList>
            <person name="Petersen C."/>
            <person name="Sorensen T."/>
            <person name="Nielsen M.R."/>
            <person name="Sondergaard T.E."/>
            <person name="Sorensen J.L."/>
            <person name="Fitzpatrick D.A."/>
            <person name="Frisvad J.C."/>
            <person name="Nielsen K.L."/>
        </authorList>
    </citation>
    <scope>NUCLEOTIDE SEQUENCE</scope>
    <source>
        <strain evidence="3">IBT 3081</strain>
    </source>
</reference>